<evidence type="ECO:0000256" key="3">
    <source>
        <dbReference type="ARBA" id="ARBA00004337"/>
    </source>
</evidence>
<dbReference type="GO" id="GO:0006826">
    <property type="term" value="P:iron ion transport"/>
    <property type="evidence" value="ECO:0007669"/>
    <property type="project" value="UniProtKB-KW"/>
</dbReference>
<dbReference type="Gene3D" id="3.40.50.720">
    <property type="entry name" value="NAD(P)-binding Rossmann-like Domain"/>
    <property type="match status" value="1"/>
</dbReference>
<evidence type="ECO:0000256" key="13">
    <source>
        <dbReference type="ARBA" id="ARBA00049387"/>
    </source>
</evidence>
<evidence type="ECO:0000256" key="2">
    <source>
        <dbReference type="ARBA" id="ARBA00001974"/>
    </source>
</evidence>
<dbReference type="SUPFAM" id="SSF51735">
    <property type="entry name" value="NAD(P)-binding Rossmann-fold domains"/>
    <property type="match status" value="1"/>
</dbReference>
<feature type="transmembrane region" description="Helical" evidence="14">
    <location>
        <begin position="338"/>
        <end position="359"/>
    </location>
</feature>
<comment type="similarity">
    <text evidence="4">Belongs to the STEAP family.</text>
</comment>
<feature type="domain" description="Ferric oxidoreductase" evidence="15">
    <location>
        <begin position="270"/>
        <end position="373"/>
    </location>
</feature>
<keyword evidence="5" id="KW-0408">Iron</keyword>
<keyword evidence="11 14" id="KW-0472">Membrane</keyword>
<sequence length="500" mass="56216">MVKERTIGIIGTGDFAQGLARRLVRSGYDVIVGSRRPERREITVVGQCLCSVKITSIEECVQTASVILLAVHVENYKDCIGDYVPLFSGKTVVDVSNRARKSKKTSNAEYLSTLLPESIIVKAFNVISAYAMENDSAGGSKQVYVASNDIVARDKICSIARDMGFVAVDLGVLAASKQIESFPLTLFPNWRGPIAFTVATFNVWLLYIMFIYFVQRSPAAYRWDQLFVKVLNKPLCMTAITVLACTYLPSSVAAIFQMYYGTKHIRFPEWLDRWLKCRKQLGLIAFILVFIHVIFSVVIMSPTYFRSWYQSTTITIPGNLTEDIKIPIKTWMIWKGEAAILVGTIAFLCLCIIAVSTLPSVTNTLNWREWRCVQSKLGHVTLFLCVLHAAIMGIPGWIKYNPAKLFQSITFLSSLLPYITLLLKIILSFPCFNRYVKKIRRGWEASYSRCRAECSTKHSSPGYIVMQKNGHVVKDLMGDEREAMIGERLSGCQCDNASIV</sequence>
<evidence type="ECO:0000256" key="5">
    <source>
        <dbReference type="ARBA" id="ARBA00022496"/>
    </source>
</evidence>
<keyword evidence="7" id="KW-0967">Endosome</keyword>
<dbReference type="AlphaFoldDB" id="A0AA89C0K9"/>
<dbReference type="Pfam" id="PF03807">
    <property type="entry name" value="F420_oxidored"/>
    <property type="match status" value="1"/>
</dbReference>
<keyword evidence="10" id="KW-0186">Copper</keyword>
<gene>
    <name evidence="17" type="ORF">FSP39_005492</name>
</gene>
<dbReference type="InterPro" id="IPR013130">
    <property type="entry name" value="Fe3_Rdtase_TM_dom"/>
</dbReference>
<evidence type="ECO:0000256" key="14">
    <source>
        <dbReference type="SAM" id="Phobius"/>
    </source>
</evidence>
<dbReference type="GO" id="GO:0015677">
    <property type="term" value="P:copper ion import"/>
    <property type="evidence" value="ECO:0007669"/>
    <property type="project" value="TreeGrafter"/>
</dbReference>
<dbReference type="InterPro" id="IPR036291">
    <property type="entry name" value="NAD(P)-bd_dom_sf"/>
</dbReference>
<evidence type="ECO:0008006" key="19">
    <source>
        <dbReference type="Google" id="ProtNLM"/>
    </source>
</evidence>
<keyword evidence="5" id="KW-0410">Iron transport</keyword>
<dbReference type="GO" id="GO:0010008">
    <property type="term" value="C:endosome membrane"/>
    <property type="evidence" value="ECO:0007669"/>
    <property type="project" value="UniProtKB-SubCell"/>
</dbReference>
<evidence type="ECO:0000313" key="17">
    <source>
        <dbReference type="EMBL" id="KAK3094728.1"/>
    </source>
</evidence>
<proteinExistence type="inferred from homology"/>
<evidence type="ECO:0000256" key="9">
    <source>
        <dbReference type="ARBA" id="ARBA00023002"/>
    </source>
</evidence>
<dbReference type="GO" id="GO:0008823">
    <property type="term" value="F:cupric reductase (NADH) activity"/>
    <property type="evidence" value="ECO:0007669"/>
    <property type="project" value="TreeGrafter"/>
</dbReference>
<comment type="caution">
    <text evidence="17">The sequence shown here is derived from an EMBL/GenBank/DDBJ whole genome shotgun (WGS) entry which is preliminary data.</text>
</comment>
<comment type="cofactor">
    <cofactor evidence="2">
        <name>FAD</name>
        <dbReference type="ChEBI" id="CHEBI:57692"/>
    </cofactor>
</comment>
<dbReference type="GO" id="GO:0052851">
    <property type="term" value="F:ferric-chelate reductase (NADPH) activity"/>
    <property type="evidence" value="ECO:0007669"/>
    <property type="project" value="TreeGrafter"/>
</dbReference>
<evidence type="ECO:0000256" key="11">
    <source>
        <dbReference type="ARBA" id="ARBA00023136"/>
    </source>
</evidence>
<evidence type="ECO:0000256" key="4">
    <source>
        <dbReference type="ARBA" id="ARBA00007729"/>
    </source>
</evidence>
<comment type="catalytic activity">
    <reaction evidence="12">
        <text>2 Cu(+) + NADP(+) + H(+) = 2 Cu(2+) + NADPH</text>
        <dbReference type="Rhea" id="RHEA:71771"/>
        <dbReference type="ChEBI" id="CHEBI:15378"/>
        <dbReference type="ChEBI" id="CHEBI:29036"/>
        <dbReference type="ChEBI" id="CHEBI:49552"/>
        <dbReference type="ChEBI" id="CHEBI:57783"/>
        <dbReference type="ChEBI" id="CHEBI:58349"/>
    </reaction>
    <physiologicalReaction direction="right-to-left" evidence="12">
        <dbReference type="Rhea" id="RHEA:71773"/>
    </physiologicalReaction>
</comment>
<accession>A0AA89C0K9</accession>
<keyword evidence="5" id="KW-0406">Ion transport</keyword>
<keyword evidence="8 14" id="KW-1133">Transmembrane helix</keyword>
<comment type="subcellular location">
    <subcellularLocation>
        <location evidence="3">Endosome membrane</location>
        <topology evidence="3">Multi-pass membrane protein</topology>
    </subcellularLocation>
</comment>
<feature type="transmembrane region" description="Helical" evidence="14">
    <location>
        <begin position="410"/>
        <end position="432"/>
    </location>
</feature>
<feature type="domain" description="Pyrroline-5-carboxylate reductase catalytic N-terminal" evidence="16">
    <location>
        <begin position="6"/>
        <end position="97"/>
    </location>
</feature>
<dbReference type="PANTHER" id="PTHR14239">
    <property type="entry name" value="DUDULIN-RELATED"/>
    <property type="match status" value="1"/>
</dbReference>
<evidence type="ECO:0000256" key="10">
    <source>
        <dbReference type="ARBA" id="ARBA00023008"/>
    </source>
</evidence>
<feature type="transmembrane region" description="Helical" evidence="14">
    <location>
        <begin position="194"/>
        <end position="215"/>
    </location>
</feature>
<protein>
    <recommendedName>
        <fullName evidence="19">Metalloreductase STEAP2</fullName>
    </recommendedName>
</protein>
<evidence type="ECO:0000313" key="18">
    <source>
        <dbReference type="Proteomes" id="UP001186944"/>
    </source>
</evidence>
<keyword evidence="6 14" id="KW-0812">Transmembrane</keyword>
<dbReference type="InterPro" id="IPR028939">
    <property type="entry name" value="P5C_Rdtase_cat_N"/>
</dbReference>
<keyword evidence="5" id="KW-0813">Transport</keyword>
<evidence type="ECO:0000256" key="6">
    <source>
        <dbReference type="ARBA" id="ARBA00022692"/>
    </source>
</evidence>
<reference evidence="17" key="1">
    <citation type="submission" date="2019-08" db="EMBL/GenBank/DDBJ databases">
        <title>The improved chromosome-level genome for the pearl oyster Pinctada fucata martensii using PacBio sequencing and Hi-C.</title>
        <authorList>
            <person name="Zheng Z."/>
        </authorList>
    </citation>
    <scope>NUCLEOTIDE SEQUENCE</scope>
    <source>
        <strain evidence="17">ZZ-2019</strain>
        <tissue evidence="17">Adductor muscle</tissue>
    </source>
</reference>
<comment type="cofactor">
    <cofactor evidence="1">
        <name>heme b</name>
        <dbReference type="ChEBI" id="CHEBI:60344"/>
    </cofactor>
</comment>
<evidence type="ECO:0000256" key="7">
    <source>
        <dbReference type="ARBA" id="ARBA00022753"/>
    </source>
</evidence>
<dbReference type="Proteomes" id="UP001186944">
    <property type="component" value="Unassembled WGS sequence"/>
</dbReference>
<comment type="catalytic activity">
    <reaction evidence="13">
        <text>2 Fe(2+) + NADP(+) + H(+) = 2 Fe(3+) + NADPH</text>
        <dbReference type="Rhea" id="RHEA:71767"/>
        <dbReference type="ChEBI" id="CHEBI:15378"/>
        <dbReference type="ChEBI" id="CHEBI:29033"/>
        <dbReference type="ChEBI" id="CHEBI:29034"/>
        <dbReference type="ChEBI" id="CHEBI:57783"/>
        <dbReference type="ChEBI" id="CHEBI:58349"/>
    </reaction>
    <physiologicalReaction direction="right-to-left" evidence="13">
        <dbReference type="Rhea" id="RHEA:71769"/>
    </physiologicalReaction>
</comment>
<dbReference type="InterPro" id="IPR051267">
    <property type="entry name" value="STEAP_metalloreductase"/>
</dbReference>
<dbReference type="EMBL" id="VSWD01000008">
    <property type="protein sequence ID" value="KAK3094728.1"/>
    <property type="molecule type" value="Genomic_DNA"/>
</dbReference>
<feature type="transmembrane region" description="Helical" evidence="14">
    <location>
        <begin position="380"/>
        <end position="398"/>
    </location>
</feature>
<evidence type="ECO:0000256" key="12">
    <source>
        <dbReference type="ARBA" id="ARBA00048958"/>
    </source>
</evidence>
<dbReference type="Pfam" id="PF01794">
    <property type="entry name" value="Ferric_reduct"/>
    <property type="match status" value="1"/>
</dbReference>
<evidence type="ECO:0000259" key="16">
    <source>
        <dbReference type="Pfam" id="PF03807"/>
    </source>
</evidence>
<organism evidence="17 18">
    <name type="scientific">Pinctada imbricata</name>
    <name type="common">Atlantic pearl-oyster</name>
    <name type="synonym">Pinctada martensii</name>
    <dbReference type="NCBI Taxonomy" id="66713"/>
    <lineage>
        <taxon>Eukaryota</taxon>
        <taxon>Metazoa</taxon>
        <taxon>Spiralia</taxon>
        <taxon>Lophotrochozoa</taxon>
        <taxon>Mollusca</taxon>
        <taxon>Bivalvia</taxon>
        <taxon>Autobranchia</taxon>
        <taxon>Pteriomorphia</taxon>
        <taxon>Pterioida</taxon>
        <taxon>Pterioidea</taxon>
        <taxon>Pteriidae</taxon>
        <taxon>Pinctada</taxon>
    </lineage>
</organism>
<name>A0AA89C0K9_PINIB</name>
<dbReference type="PANTHER" id="PTHR14239:SF0">
    <property type="entry name" value="F420-DEPENDENT NADP REDUCTASE"/>
    <property type="match status" value="1"/>
</dbReference>
<feature type="transmembrane region" description="Helical" evidence="14">
    <location>
        <begin position="235"/>
        <end position="260"/>
    </location>
</feature>
<evidence type="ECO:0000259" key="15">
    <source>
        <dbReference type="Pfam" id="PF01794"/>
    </source>
</evidence>
<dbReference type="GO" id="GO:0005886">
    <property type="term" value="C:plasma membrane"/>
    <property type="evidence" value="ECO:0007669"/>
    <property type="project" value="TreeGrafter"/>
</dbReference>
<evidence type="ECO:0000256" key="8">
    <source>
        <dbReference type="ARBA" id="ARBA00022989"/>
    </source>
</evidence>
<keyword evidence="9" id="KW-0560">Oxidoreductase</keyword>
<evidence type="ECO:0000256" key="1">
    <source>
        <dbReference type="ARBA" id="ARBA00001970"/>
    </source>
</evidence>
<keyword evidence="18" id="KW-1185">Reference proteome</keyword>
<feature type="transmembrane region" description="Helical" evidence="14">
    <location>
        <begin position="281"/>
        <end position="301"/>
    </location>
</feature>